<dbReference type="SMART" id="SM00448">
    <property type="entry name" value="REC"/>
    <property type="match status" value="1"/>
</dbReference>
<evidence type="ECO:0000256" key="3">
    <source>
        <dbReference type="PROSITE-ProRule" id="PRU00169"/>
    </source>
</evidence>
<dbReference type="GO" id="GO:0000160">
    <property type="term" value="P:phosphorelay signal transduction system"/>
    <property type="evidence" value="ECO:0007669"/>
    <property type="project" value="UniProtKB-KW"/>
</dbReference>
<dbReference type="Proteomes" id="UP000622533">
    <property type="component" value="Unassembled WGS sequence"/>
</dbReference>
<reference evidence="5" key="1">
    <citation type="submission" date="2020-10" db="EMBL/GenBank/DDBJ databases">
        <authorList>
            <person name="Castelo-Branco R."/>
            <person name="Eusebio N."/>
            <person name="Adriana R."/>
            <person name="Vieira A."/>
            <person name="Brugerolle De Fraissinette N."/>
            <person name="Rezende De Castro R."/>
            <person name="Schneider M.P."/>
            <person name="Vasconcelos V."/>
            <person name="Leao P.N."/>
        </authorList>
    </citation>
    <scope>NUCLEOTIDE SEQUENCE</scope>
    <source>
        <strain evidence="5">LEGE 12446</strain>
    </source>
</reference>
<dbReference type="SUPFAM" id="SSF52172">
    <property type="entry name" value="CheY-like"/>
    <property type="match status" value="1"/>
</dbReference>
<dbReference type="PANTHER" id="PTHR44591:SF14">
    <property type="entry name" value="PROTEIN PILG"/>
    <property type="match status" value="1"/>
</dbReference>
<dbReference type="Pfam" id="PF00072">
    <property type="entry name" value="Response_reg"/>
    <property type="match status" value="1"/>
</dbReference>
<gene>
    <name evidence="5" type="ORF">IQ276_36335</name>
</gene>
<dbReference type="PROSITE" id="PS50110">
    <property type="entry name" value="RESPONSE_REGULATORY"/>
    <property type="match status" value="1"/>
</dbReference>
<proteinExistence type="predicted"/>
<evidence type="ECO:0000313" key="6">
    <source>
        <dbReference type="Proteomes" id="UP000622533"/>
    </source>
</evidence>
<keyword evidence="1 3" id="KW-0597">Phosphoprotein</keyword>
<comment type="caution">
    <text evidence="5">The sequence shown here is derived from an EMBL/GenBank/DDBJ whole genome shotgun (WGS) entry which is preliminary data.</text>
</comment>
<dbReference type="InterPro" id="IPR001789">
    <property type="entry name" value="Sig_transdc_resp-reg_receiver"/>
</dbReference>
<dbReference type="CDD" id="cd00156">
    <property type="entry name" value="REC"/>
    <property type="match status" value="1"/>
</dbReference>
<evidence type="ECO:0000313" key="5">
    <source>
        <dbReference type="EMBL" id="MBE9027695.1"/>
    </source>
</evidence>
<dbReference type="InterPro" id="IPR011006">
    <property type="entry name" value="CheY-like_superfamily"/>
</dbReference>
<dbReference type="EMBL" id="JADEXS010001015">
    <property type="protein sequence ID" value="MBE9027695.1"/>
    <property type="molecule type" value="Genomic_DNA"/>
</dbReference>
<evidence type="ECO:0000256" key="1">
    <source>
        <dbReference type="ARBA" id="ARBA00022553"/>
    </source>
</evidence>
<feature type="modified residue" description="4-aspartylphosphate" evidence="3">
    <location>
        <position position="59"/>
    </location>
</feature>
<sequence length="127" mass="14373">MKDQNSAKPRVLIADDEESSRVCLTIVLEDEGWEITQARDGKEALEKVLKSQPNLLILDYQMPELTGAEVYQHLQLHRIKLAVVLISSYTELEKLASSLGIAYFLHKPFDIPKLLTTIQSAYEESIS</sequence>
<dbReference type="PANTHER" id="PTHR44591">
    <property type="entry name" value="STRESS RESPONSE REGULATOR PROTEIN 1"/>
    <property type="match status" value="1"/>
</dbReference>
<name>A0A8J6ZVM8_DESMC</name>
<accession>A0A8J6ZVM8</accession>
<evidence type="ECO:0000256" key="2">
    <source>
        <dbReference type="ARBA" id="ARBA00023012"/>
    </source>
</evidence>
<feature type="domain" description="Response regulatory" evidence="4">
    <location>
        <begin position="10"/>
        <end position="122"/>
    </location>
</feature>
<organism evidence="5 6">
    <name type="scientific">Desmonostoc muscorum LEGE 12446</name>
    <dbReference type="NCBI Taxonomy" id="1828758"/>
    <lineage>
        <taxon>Bacteria</taxon>
        <taxon>Bacillati</taxon>
        <taxon>Cyanobacteriota</taxon>
        <taxon>Cyanophyceae</taxon>
        <taxon>Nostocales</taxon>
        <taxon>Nostocaceae</taxon>
        <taxon>Desmonostoc</taxon>
    </lineage>
</organism>
<dbReference type="Gene3D" id="3.40.50.2300">
    <property type="match status" value="1"/>
</dbReference>
<keyword evidence="6" id="KW-1185">Reference proteome</keyword>
<keyword evidence="2" id="KW-0902">Two-component regulatory system</keyword>
<evidence type="ECO:0000259" key="4">
    <source>
        <dbReference type="PROSITE" id="PS50110"/>
    </source>
</evidence>
<protein>
    <submittedName>
        <fullName evidence="5">Response regulator</fullName>
    </submittedName>
</protein>
<dbReference type="AlphaFoldDB" id="A0A8J6ZVM8"/>
<dbReference type="InterPro" id="IPR050595">
    <property type="entry name" value="Bact_response_regulator"/>
</dbReference>